<proteinExistence type="predicted"/>
<dbReference type="Gene3D" id="3.10.20.90">
    <property type="entry name" value="Phosphatidylinositol 3-kinase Catalytic Subunit, Chain A, domain 1"/>
    <property type="match status" value="2"/>
</dbReference>
<evidence type="ECO:0000313" key="2">
    <source>
        <dbReference type="EMBL" id="KAH3836606.1"/>
    </source>
</evidence>
<reference evidence="2" key="1">
    <citation type="journal article" date="2019" name="bioRxiv">
        <title>The Genome of the Zebra Mussel, Dreissena polymorpha: A Resource for Invasive Species Research.</title>
        <authorList>
            <person name="McCartney M.A."/>
            <person name="Auch B."/>
            <person name="Kono T."/>
            <person name="Mallez S."/>
            <person name="Zhang Y."/>
            <person name="Obille A."/>
            <person name="Becker A."/>
            <person name="Abrahante J.E."/>
            <person name="Garbe J."/>
            <person name="Badalamenti J.P."/>
            <person name="Herman A."/>
            <person name="Mangelson H."/>
            <person name="Liachko I."/>
            <person name="Sullivan S."/>
            <person name="Sone E.D."/>
            <person name="Koren S."/>
            <person name="Silverstein K.A.T."/>
            <person name="Beckman K.B."/>
            <person name="Gohl D.M."/>
        </authorList>
    </citation>
    <scope>NUCLEOTIDE SEQUENCE</scope>
    <source>
        <strain evidence="2">Duluth1</strain>
        <tissue evidence="2">Whole animal</tissue>
    </source>
</reference>
<dbReference type="SUPFAM" id="SSF53300">
    <property type="entry name" value="vWA-like"/>
    <property type="match status" value="1"/>
</dbReference>
<gene>
    <name evidence="2" type="ORF">DPMN_109977</name>
</gene>
<dbReference type="Gene3D" id="3.40.50.410">
    <property type="entry name" value="von Willebrand factor, type A domain"/>
    <property type="match status" value="1"/>
</dbReference>
<keyword evidence="3" id="KW-1185">Reference proteome</keyword>
<dbReference type="SUPFAM" id="SSF54236">
    <property type="entry name" value="Ubiquitin-like"/>
    <property type="match status" value="2"/>
</dbReference>
<dbReference type="InterPro" id="IPR000626">
    <property type="entry name" value="Ubiquitin-like_dom"/>
</dbReference>
<dbReference type="OrthoDB" id="20889at2759"/>
<dbReference type="CDD" id="cd00198">
    <property type="entry name" value="vWFA"/>
    <property type="match status" value="1"/>
</dbReference>
<feature type="domain" description="Ubiquitin-like" evidence="1">
    <location>
        <begin position="82"/>
        <end position="158"/>
    </location>
</feature>
<dbReference type="AlphaFoldDB" id="A0A9D4KC83"/>
<evidence type="ECO:0000259" key="1">
    <source>
        <dbReference type="PROSITE" id="PS50053"/>
    </source>
</evidence>
<dbReference type="CDD" id="cd17039">
    <property type="entry name" value="Ubl_ubiquitin_like"/>
    <property type="match status" value="2"/>
</dbReference>
<dbReference type="PROSITE" id="PS50053">
    <property type="entry name" value="UBIQUITIN_2"/>
    <property type="match status" value="2"/>
</dbReference>
<dbReference type="PANTHER" id="PTHR47824:SF3">
    <property type="entry name" value="UBIQUITIN-LIKE DOMAIN-CONTAINING PROTEIN"/>
    <property type="match status" value="1"/>
</dbReference>
<dbReference type="Proteomes" id="UP000828390">
    <property type="component" value="Unassembled WGS sequence"/>
</dbReference>
<accession>A0A9D4KC83</accession>
<dbReference type="InterPro" id="IPR029071">
    <property type="entry name" value="Ubiquitin-like_domsf"/>
</dbReference>
<feature type="domain" description="Ubiquitin-like" evidence="1">
    <location>
        <begin position="6"/>
        <end position="66"/>
    </location>
</feature>
<evidence type="ECO:0000313" key="3">
    <source>
        <dbReference type="Proteomes" id="UP000828390"/>
    </source>
</evidence>
<dbReference type="PANTHER" id="PTHR47824">
    <property type="entry name" value="UBIQUITIN-LIKE DOMAIN-CONTAINING PROTEIN"/>
    <property type="match status" value="1"/>
</dbReference>
<comment type="caution">
    <text evidence="2">The sequence shown here is derived from an EMBL/GenBank/DDBJ whole genome shotgun (WGS) entry which is preliminary data.</text>
</comment>
<dbReference type="EMBL" id="JAIWYP010000004">
    <property type="protein sequence ID" value="KAH3836606.1"/>
    <property type="molecule type" value="Genomic_DNA"/>
</dbReference>
<protein>
    <recommendedName>
        <fullName evidence="1">Ubiquitin-like domain-containing protein</fullName>
    </recommendedName>
</protein>
<dbReference type="InterPro" id="IPR036465">
    <property type="entry name" value="vWFA_dom_sf"/>
</dbReference>
<name>A0A9D4KC83_DREPO</name>
<sequence>MASSCVDVYVKLPNGKAIESQLLPSDTVRLIAEKVAISEHVPVSRVRLKYQGKVVNKLKTIGFLGICAETILKAEILCPKDISLEIRTQDGGSTTIVARTTDTVGDLGRVIEDLTGIGLDKQALKFSGTQLKEHGSLLCDEGLTDGSVVTVVVATNDAPADKDGTGTQEDNEHIKQSLCSSFNVSGRHVDVVFCFDTTGSMASCLAAVRAKLRESCQRLLRDIPNMRIGIIAHGDYCDQHTYVVRHVDLTNDVDVLVDFANNVPSTGGGDSPEAYEWALRRAHTLDWSESSAKALVMIGDEVPHPPSYTDQGVFWMDELDVLIGMGIKVYGVRALESTSSEPFYLEMAERSGGYYLRLQNLSLITDMFLAVCYRESDSNQLEAFVAEVEQEGRMTENTKHFLDALEKTSDKTGPKDRPSTDTTRRYVKQPWWDPTLDQPSDNHQYVYDVTSDKWSERRRQYQTAASSATPVTHSMTLRREPVNKSLLRRVLSVLRIRRSR</sequence>
<organism evidence="2 3">
    <name type="scientific">Dreissena polymorpha</name>
    <name type="common">Zebra mussel</name>
    <name type="synonym">Mytilus polymorpha</name>
    <dbReference type="NCBI Taxonomy" id="45954"/>
    <lineage>
        <taxon>Eukaryota</taxon>
        <taxon>Metazoa</taxon>
        <taxon>Spiralia</taxon>
        <taxon>Lophotrochozoa</taxon>
        <taxon>Mollusca</taxon>
        <taxon>Bivalvia</taxon>
        <taxon>Autobranchia</taxon>
        <taxon>Heteroconchia</taxon>
        <taxon>Euheterodonta</taxon>
        <taxon>Imparidentia</taxon>
        <taxon>Neoheterodontei</taxon>
        <taxon>Myida</taxon>
        <taxon>Dreissenoidea</taxon>
        <taxon>Dreissenidae</taxon>
        <taxon>Dreissena</taxon>
    </lineage>
</organism>
<reference evidence="2" key="2">
    <citation type="submission" date="2020-11" db="EMBL/GenBank/DDBJ databases">
        <authorList>
            <person name="McCartney M.A."/>
            <person name="Auch B."/>
            <person name="Kono T."/>
            <person name="Mallez S."/>
            <person name="Becker A."/>
            <person name="Gohl D.M."/>
            <person name="Silverstein K.A.T."/>
            <person name="Koren S."/>
            <person name="Bechman K.B."/>
            <person name="Herman A."/>
            <person name="Abrahante J.E."/>
            <person name="Garbe J."/>
        </authorList>
    </citation>
    <scope>NUCLEOTIDE SEQUENCE</scope>
    <source>
        <strain evidence="2">Duluth1</strain>
        <tissue evidence="2">Whole animal</tissue>
    </source>
</reference>
<dbReference type="Pfam" id="PF00240">
    <property type="entry name" value="ubiquitin"/>
    <property type="match status" value="2"/>
</dbReference>
<dbReference type="SMART" id="SM00213">
    <property type="entry name" value="UBQ"/>
    <property type="match status" value="2"/>
</dbReference>